<comment type="caution">
    <text evidence="3">The sequence shown here is derived from an EMBL/GenBank/DDBJ whole genome shotgun (WGS) entry which is preliminary data.</text>
</comment>
<dbReference type="PANTHER" id="PTHR30035">
    <property type="entry name" value="LIPOPROTEIN VACJ-RELATED"/>
    <property type="match status" value="1"/>
</dbReference>
<dbReference type="GO" id="GO:0016020">
    <property type="term" value="C:membrane"/>
    <property type="evidence" value="ECO:0007669"/>
    <property type="project" value="InterPro"/>
</dbReference>
<name>A0A3P1SXR8_9GAMM</name>
<accession>A0A3P1SXR8</accession>
<dbReference type="RefSeq" id="WP_124924419.1">
    <property type="nucleotide sequence ID" value="NZ_BMOH01000001.1"/>
</dbReference>
<reference evidence="3 4" key="1">
    <citation type="submission" date="2018-11" db="EMBL/GenBank/DDBJ databases">
        <title>The draft genome sequence of Amphritea balenae JAMM 1525T.</title>
        <authorList>
            <person name="Fang Z."/>
            <person name="Zhang Y."/>
            <person name="Han X."/>
        </authorList>
    </citation>
    <scope>NUCLEOTIDE SEQUENCE [LARGE SCALE GENOMIC DNA]</scope>
    <source>
        <strain evidence="3 4">JAMM 1525</strain>
    </source>
</reference>
<dbReference type="Pfam" id="PF04333">
    <property type="entry name" value="MlaA"/>
    <property type="match status" value="1"/>
</dbReference>
<dbReference type="PANTHER" id="PTHR30035:SF3">
    <property type="entry name" value="INTERMEMBRANE PHOSPHOLIPID TRANSPORT SYSTEM LIPOPROTEIN MLAA"/>
    <property type="match status" value="1"/>
</dbReference>
<dbReference type="OrthoDB" id="9785326at2"/>
<dbReference type="AlphaFoldDB" id="A0A3P1SXR8"/>
<dbReference type="Proteomes" id="UP000267535">
    <property type="component" value="Unassembled WGS sequence"/>
</dbReference>
<gene>
    <name evidence="3" type="ORF">EHS89_01950</name>
</gene>
<evidence type="ECO:0000256" key="2">
    <source>
        <dbReference type="ARBA" id="ARBA00022729"/>
    </source>
</evidence>
<keyword evidence="2" id="KW-0732">Signal</keyword>
<evidence type="ECO:0000313" key="4">
    <source>
        <dbReference type="Proteomes" id="UP000267535"/>
    </source>
</evidence>
<dbReference type="PRINTS" id="PR01805">
    <property type="entry name" value="VACJLIPOPROT"/>
</dbReference>
<organism evidence="3 4">
    <name type="scientific">Amphritea balenae</name>
    <dbReference type="NCBI Taxonomy" id="452629"/>
    <lineage>
        <taxon>Bacteria</taxon>
        <taxon>Pseudomonadati</taxon>
        <taxon>Pseudomonadota</taxon>
        <taxon>Gammaproteobacteria</taxon>
        <taxon>Oceanospirillales</taxon>
        <taxon>Oceanospirillaceae</taxon>
        <taxon>Amphritea</taxon>
    </lineage>
</organism>
<protein>
    <submittedName>
        <fullName evidence="3">VacJ family lipoprotein</fullName>
    </submittedName>
</protein>
<keyword evidence="4" id="KW-1185">Reference proteome</keyword>
<evidence type="ECO:0000313" key="3">
    <source>
        <dbReference type="EMBL" id="RRD01346.1"/>
    </source>
</evidence>
<dbReference type="InterPro" id="IPR007428">
    <property type="entry name" value="MlaA"/>
</dbReference>
<comment type="similarity">
    <text evidence="1">Belongs to the MlaA family.</text>
</comment>
<keyword evidence="3" id="KW-0449">Lipoprotein</keyword>
<proteinExistence type="inferred from homology"/>
<sequence length="233" mass="25743">MRLIKIPFIAVIYFLVFSLASPLVLAESETDPWEGFNRTVFSFNDGLDRYALKPLAQGYQRVTPDIVEAGVGNFFGNLADVGSLFNNVLQLKGEAAAQDFARVVFNSTFGLAGLIDVATPVGLPEHKEDFGQTLGYWGVETGPYLVLPFFGPSNIRDGIAIIPDSMVDPVGEVESIPTRNQLYALRIVDTRAELLAAEGLLTGDRYTAMRDAYMQRREFLVNDGEAEFDDDQF</sequence>
<dbReference type="GO" id="GO:0120010">
    <property type="term" value="P:intermembrane phospholipid transfer"/>
    <property type="evidence" value="ECO:0007669"/>
    <property type="project" value="TreeGrafter"/>
</dbReference>
<evidence type="ECO:0000256" key="1">
    <source>
        <dbReference type="ARBA" id="ARBA00010634"/>
    </source>
</evidence>
<dbReference type="EMBL" id="RQXV01000001">
    <property type="protein sequence ID" value="RRD01346.1"/>
    <property type="molecule type" value="Genomic_DNA"/>
</dbReference>